<reference evidence="2" key="1">
    <citation type="journal article" date="2020" name="Nature">
        <title>Giant virus diversity and host interactions through global metagenomics.</title>
        <authorList>
            <person name="Schulz F."/>
            <person name="Roux S."/>
            <person name="Paez-Espino D."/>
            <person name="Jungbluth S."/>
            <person name="Walsh D.A."/>
            <person name="Denef V.J."/>
            <person name="McMahon K.D."/>
            <person name="Konstantinidis K.T."/>
            <person name="Eloe-Fadrosh E.A."/>
            <person name="Kyrpides N.C."/>
            <person name="Woyke T."/>
        </authorList>
    </citation>
    <scope>NUCLEOTIDE SEQUENCE</scope>
    <source>
        <strain evidence="2">GVMAG-S-1016713-123</strain>
    </source>
</reference>
<dbReference type="SMART" id="SM00355">
    <property type="entry name" value="ZnF_C2H2"/>
    <property type="match status" value="2"/>
</dbReference>
<feature type="domain" description="C2H2-type" evidence="1">
    <location>
        <begin position="56"/>
        <end position="86"/>
    </location>
</feature>
<dbReference type="AlphaFoldDB" id="A0A6C0LUB0"/>
<sequence>MNSLNKKVLKVLKKREGEFYCNKCDYNSSSHSNYKKHVLTRKHILNASLNEKYSDYTCEFCNKTYKNRNGLWYHKKKCNVNNGGNEIVSDIDVIDVSSNDVVKHVSDDDNMYKEMFLSMVHENKEMRKTIHDLIPRIGDNNVTNMYQSTTTNHNHFNMNIFLNTQCKNALNLADFVQSLQLQVEDLENNAKYGFVEGMSKIFIRGLQALDVYKRPIHCSDGKRDTLYVKENDAWNREEDDYKNMKDAIVSIKRKNLQKMDDLINDNPDVPIDNNQEMQYLNILSNSIGSEENKDRDFNKIIKNVAKEVLVDKKNTL</sequence>
<evidence type="ECO:0000259" key="1">
    <source>
        <dbReference type="PROSITE" id="PS50157"/>
    </source>
</evidence>
<accession>A0A6C0LUB0</accession>
<dbReference type="EMBL" id="MN740567">
    <property type="protein sequence ID" value="QHU34197.1"/>
    <property type="molecule type" value="Genomic_DNA"/>
</dbReference>
<evidence type="ECO:0000313" key="2">
    <source>
        <dbReference type="EMBL" id="QHU34197.1"/>
    </source>
</evidence>
<protein>
    <recommendedName>
        <fullName evidence="1">C2H2-type domain-containing protein</fullName>
    </recommendedName>
</protein>
<name>A0A6C0LUB0_9ZZZZ</name>
<proteinExistence type="predicted"/>
<dbReference type="Gene3D" id="3.30.160.60">
    <property type="entry name" value="Classic Zinc Finger"/>
    <property type="match status" value="1"/>
</dbReference>
<dbReference type="PROSITE" id="PS50157">
    <property type="entry name" value="ZINC_FINGER_C2H2_2"/>
    <property type="match status" value="1"/>
</dbReference>
<organism evidence="2">
    <name type="scientific">viral metagenome</name>
    <dbReference type="NCBI Taxonomy" id="1070528"/>
    <lineage>
        <taxon>unclassified sequences</taxon>
        <taxon>metagenomes</taxon>
        <taxon>organismal metagenomes</taxon>
    </lineage>
</organism>
<dbReference type="InterPro" id="IPR013087">
    <property type="entry name" value="Znf_C2H2_type"/>
</dbReference>